<gene>
    <name evidence="2" type="ORF">CALCODRAFT_424631</name>
</gene>
<dbReference type="Gene3D" id="2.60.40.420">
    <property type="entry name" value="Cupredoxins - blue copper proteins"/>
    <property type="match status" value="1"/>
</dbReference>
<dbReference type="Pfam" id="PF02298">
    <property type="entry name" value="Cu_bind_like"/>
    <property type="match status" value="1"/>
</dbReference>
<evidence type="ECO:0000313" key="2">
    <source>
        <dbReference type="EMBL" id="KZT60359.1"/>
    </source>
</evidence>
<feature type="non-terminal residue" evidence="2">
    <location>
        <position position="118"/>
    </location>
</feature>
<protein>
    <submittedName>
        <fullName evidence="2">Cupredoxin</fullName>
    </submittedName>
</protein>
<dbReference type="InterPro" id="IPR008972">
    <property type="entry name" value="Cupredoxin"/>
</dbReference>
<dbReference type="GO" id="GO:0009055">
    <property type="term" value="F:electron transfer activity"/>
    <property type="evidence" value="ECO:0007669"/>
    <property type="project" value="InterPro"/>
</dbReference>
<accession>A0A165IBG1</accession>
<proteinExistence type="predicted"/>
<dbReference type="EMBL" id="KV423931">
    <property type="protein sequence ID" value="KZT60359.1"/>
    <property type="molecule type" value="Genomic_DNA"/>
</dbReference>
<organism evidence="2 3">
    <name type="scientific">Calocera cornea HHB12733</name>
    <dbReference type="NCBI Taxonomy" id="1353952"/>
    <lineage>
        <taxon>Eukaryota</taxon>
        <taxon>Fungi</taxon>
        <taxon>Dikarya</taxon>
        <taxon>Basidiomycota</taxon>
        <taxon>Agaricomycotina</taxon>
        <taxon>Dacrymycetes</taxon>
        <taxon>Dacrymycetales</taxon>
        <taxon>Dacrymycetaceae</taxon>
        <taxon>Calocera</taxon>
    </lineage>
</organism>
<dbReference type="InterPro" id="IPR052953">
    <property type="entry name" value="Ser-rich/MCO-related"/>
</dbReference>
<feature type="domain" description="Phytocyanin" evidence="1">
    <location>
        <begin position="20"/>
        <end position="101"/>
    </location>
</feature>
<dbReference type="PANTHER" id="PTHR34883:SF15">
    <property type="entry name" value="EXTRACELLULAR SERINE-RICH PROTEIN"/>
    <property type="match status" value="1"/>
</dbReference>
<keyword evidence="3" id="KW-1185">Reference proteome</keyword>
<evidence type="ECO:0000259" key="1">
    <source>
        <dbReference type="Pfam" id="PF02298"/>
    </source>
</evidence>
<dbReference type="InParanoid" id="A0A165IBG1"/>
<reference evidence="2 3" key="1">
    <citation type="journal article" date="2016" name="Mol. Biol. Evol.">
        <title>Comparative Genomics of Early-Diverging Mushroom-Forming Fungi Provides Insights into the Origins of Lignocellulose Decay Capabilities.</title>
        <authorList>
            <person name="Nagy L.G."/>
            <person name="Riley R."/>
            <person name="Tritt A."/>
            <person name="Adam C."/>
            <person name="Daum C."/>
            <person name="Floudas D."/>
            <person name="Sun H."/>
            <person name="Yadav J.S."/>
            <person name="Pangilinan J."/>
            <person name="Larsson K.H."/>
            <person name="Matsuura K."/>
            <person name="Barry K."/>
            <person name="Labutti K."/>
            <person name="Kuo R."/>
            <person name="Ohm R.A."/>
            <person name="Bhattacharya S.S."/>
            <person name="Shirouzu T."/>
            <person name="Yoshinaga Y."/>
            <person name="Martin F.M."/>
            <person name="Grigoriev I.V."/>
            <person name="Hibbett D.S."/>
        </authorList>
    </citation>
    <scope>NUCLEOTIDE SEQUENCE [LARGE SCALE GENOMIC DNA]</scope>
    <source>
        <strain evidence="2 3">HHB12733</strain>
    </source>
</reference>
<sequence length="118" mass="12480">DHQIIVGMNGTLTYTPANITAALGDTVTFVFVHGNHTVTQSTFAAPCIYAQNATAGTAGFQSGFQPVAANQTLVPSVTMMINTTTPIWFYCQQANHCQQGMVGAINAVESSAKSYEAF</sequence>
<dbReference type="SUPFAM" id="SSF49503">
    <property type="entry name" value="Cupredoxins"/>
    <property type="match status" value="1"/>
</dbReference>
<dbReference type="STRING" id="1353952.A0A165IBG1"/>
<dbReference type="CDD" id="cd00920">
    <property type="entry name" value="Cupredoxin"/>
    <property type="match status" value="1"/>
</dbReference>
<dbReference type="InterPro" id="IPR003245">
    <property type="entry name" value="Phytocyanin_dom"/>
</dbReference>
<evidence type="ECO:0000313" key="3">
    <source>
        <dbReference type="Proteomes" id="UP000076842"/>
    </source>
</evidence>
<name>A0A165IBG1_9BASI</name>
<feature type="non-terminal residue" evidence="2">
    <location>
        <position position="1"/>
    </location>
</feature>
<dbReference type="PANTHER" id="PTHR34883">
    <property type="entry name" value="SERINE-RICH PROTEIN, PUTATIVE-RELATED-RELATED"/>
    <property type="match status" value="1"/>
</dbReference>
<dbReference type="OrthoDB" id="1921208at2759"/>
<dbReference type="AlphaFoldDB" id="A0A165IBG1"/>
<dbReference type="Proteomes" id="UP000076842">
    <property type="component" value="Unassembled WGS sequence"/>
</dbReference>